<dbReference type="Proteomes" id="UP000728032">
    <property type="component" value="Unassembled WGS sequence"/>
</dbReference>
<evidence type="ECO:0000256" key="9">
    <source>
        <dbReference type="ARBA" id="ARBA00023288"/>
    </source>
</evidence>
<reference evidence="12" key="1">
    <citation type="submission" date="2020-11" db="EMBL/GenBank/DDBJ databases">
        <authorList>
            <person name="Tran Van P."/>
        </authorList>
    </citation>
    <scope>NUCLEOTIDE SEQUENCE</scope>
</reference>
<evidence type="ECO:0000256" key="8">
    <source>
        <dbReference type="ARBA" id="ARBA00023180"/>
    </source>
</evidence>
<dbReference type="GO" id="GO:0046330">
    <property type="term" value="P:positive regulation of JNK cascade"/>
    <property type="evidence" value="ECO:0007669"/>
    <property type="project" value="TreeGrafter"/>
</dbReference>
<dbReference type="FunFam" id="3.30.2460.20:FF:000001">
    <property type="entry name" value="Wnt homolog"/>
    <property type="match status" value="1"/>
</dbReference>
<evidence type="ECO:0000256" key="11">
    <source>
        <dbReference type="SAM" id="Phobius"/>
    </source>
</evidence>
<gene>
    <name evidence="12" type="ORF">ONB1V03_LOCUS15054</name>
</gene>
<dbReference type="PANTHER" id="PTHR12027">
    <property type="entry name" value="WNT RELATED"/>
    <property type="match status" value="1"/>
</dbReference>
<evidence type="ECO:0000256" key="1">
    <source>
        <dbReference type="ARBA" id="ARBA00004498"/>
    </source>
</evidence>
<proteinExistence type="inferred from homology"/>
<keyword evidence="11" id="KW-0472">Membrane</keyword>
<keyword evidence="3 10" id="KW-0217">Developmental protein</keyword>
<dbReference type="GO" id="GO:0060070">
    <property type="term" value="P:canonical Wnt signaling pathway"/>
    <property type="evidence" value="ECO:0007669"/>
    <property type="project" value="TreeGrafter"/>
</dbReference>
<accession>A0A7R9QV83</accession>
<dbReference type="PRINTS" id="PR01349">
    <property type="entry name" value="WNTPROTEIN"/>
</dbReference>
<evidence type="ECO:0000256" key="4">
    <source>
        <dbReference type="ARBA" id="ARBA00022525"/>
    </source>
</evidence>
<dbReference type="SMART" id="SM00097">
    <property type="entry name" value="WNT1"/>
    <property type="match status" value="1"/>
</dbReference>
<keyword evidence="8" id="KW-0325">Glycoprotein</keyword>
<comment type="similarity">
    <text evidence="2 10">Belongs to the Wnt family.</text>
</comment>
<dbReference type="Pfam" id="PF00110">
    <property type="entry name" value="wnt"/>
    <property type="match status" value="2"/>
</dbReference>
<evidence type="ECO:0000313" key="12">
    <source>
        <dbReference type="EMBL" id="CAD7658433.1"/>
    </source>
</evidence>
<dbReference type="GO" id="GO:0005615">
    <property type="term" value="C:extracellular space"/>
    <property type="evidence" value="ECO:0007669"/>
    <property type="project" value="TreeGrafter"/>
</dbReference>
<dbReference type="GO" id="GO:0030182">
    <property type="term" value="P:neuron differentiation"/>
    <property type="evidence" value="ECO:0007669"/>
    <property type="project" value="TreeGrafter"/>
</dbReference>
<keyword evidence="4" id="KW-0964">Secreted</keyword>
<dbReference type="PROSITE" id="PS00246">
    <property type="entry name" value="WNT1"/>
    <property type="match status" value="1"/>
</dbReference>
<dbReference type="GO" id="GO:0005109">
    <property type="term" value="F:frizzled binding"/>
    <property type="evidence" value="ECO:0007669"/>
    <property type="project" value="TreeGrafter"/>
</dbReference>
<dbReference type="OrthoDB" id="5945655at2759"/>
<organism evidence="12">
    <name type="scientific">Oppiella nova</name>
    <dbReference type="NCBI Taxonomy" id="334625"/>
    <lineage>
        <taxon>Eukaryota</taxon>
        <taxon>Metazoa</taxon>
        <taxon>Ecdysozoa</taxon>
        <taxon>Arthropoda</taxon>
        <taxon>Chelicerata</taxon>
        <taxon>Arachnida</taxon>
        <taxon>Acari</taxon>
        <taxon>Acariformes</taxon>
        <taxon>Sarcoptiformes</taxon>
        <taxon>Oribatida</taxon>
        <taxon>Brachypylina</taxon>
        <taxon>Oppioidea</taxon>
        <taxon>Oppiidae</taxon>
        <taxon>Oppiella</taxon>
    </lineage>
</organism>
<evidence type="ECO:0000256" key="5">
    <source>
        <dbReference type="ARBA" id="ARBA00022530"/>
    </source>
</evidence>
<keyword evidence="6 10" id="KW-0879">Wnt signaling pathway</keyword>
<keyword evidence="9" id="KW-0449">Lipoprotein</keyword>
<keyword evidence="5" id="KW-0272">Extracellular matrix</keyword>
<dbReference type="GO" id="GO:0045165">
    <property type="term" value="P:cell fate commitment"/>
    <property type="evidence" value="ECO:0007669"/>
    <property type="project" value="TreeGrafter"/>
</dbReference>
<evidence type="ECO:0000256" key="2">
    <source>
        <dbReference type="ARBA" id="ARBA00005683"/>
    </source>
</evidence>
<dbReference type="Gene3D" id="3.30.2460.20">
    <property type="match status" value="1"/>
</dbReference>
<dbReference type="GO" id="GO:0000902">
    <property type="term" value="P:cell morphogenesis"/>
    <property type="evidence" value="ECO:0007669"/>
    <property type="project" value="UniProtKB-ARBA"/>
</dbReference>
<keyword evidence="11" id="KW-1133">Transmembrane helix</keyword>
<dbReference type="EMBL" id="OC929794">
    <property type="protein sequence ID" value="CAD7658433.1"/>
    <property type="molecule type" value="Genomic_DNA"/>
</dbReference>
<dbReference type="InterPro" id="IPR005817">
    <property type="entry name" value="Wnt"/>
</dbReference>
<dbReference type="GO" id="GO:0007517">
    <property type="term" value="P:muscle organ development"/>
    <property type="evidence" value="ECO:0007669"/>
    <property type="project" value="UniProtKB-ARBA"/>
</dbReference>
<name>A0A7R9QV83_9ACAR</name>
<comment type="function">
    <text evidence="10">Ligand for members of the frizzled family of seven transmembrane receptors.</text>
</comment>
<dbReference type="GO" id="GO:0005125">
    <property type="term" value="F:cytokine activity"/>
    <property type="evidence" value="ECO:0007669"/>
    <property type="project" value="TreeGrafter"/>
</dbReference>
<dbReference type="InterPro" id="IPR018161">
    <property type="entry name" value="Wnt_CS"/>
</dbReference>
<evidence type="ECO:0000256" key="7">
    <source>
        <dbReference type="ARBA" id="ARBA00023157"/>
    </source>
</evidence>
<protein>
    <recommendedName>
        <fullName evidence="10">Protein Wnt</fullName>
    </recommendedName>
</protein>
<evidence type="ECO:0000256" key="3">
    <source>
        <dbReference type="ARBA" id="ARBA00022473"/>
    </source>
</evidence>
<evidence type="ECO:0000313" key="13">
    <source>
        <dbReference type="Proteomes" id="UP000728032"/>
    </source>
</evidence>
<comment type="subcellular location">
    <subcellularLocation>
        <location evidence="1 10">Secreted</location>
        <location evidence="1 10">Extracellular space</location>
        <location evidence="1 10">Extracellular matrix</location>
    </subcellularLocation>
</comment>
<keyword evidence="7" id="KW-1015">Disulfide bond</keyword>
<feature type="transmembrane region" description="Helical" evidence="11">
    <location>
        <begin position="12"/>
        <end position="32"/>
    </location>
</feature>
<dbReference type="InterPro" id="IPR043158">
    <property type="entry name" value="Wnt_C"/>
</dbReference>
<sequence length="407" mass="46108">MVGCLTKSDNYLLIVTINYIILFWVPSVVMSLSADLICDRIPGLTPKQLQICHRMPQSLAIISSGVRMATNECQRQFRHKRWNCSVTSGPNLFTQVMFRASVMFNEYLLVELIHSVDKFHTVLSSKHMMNTYSLNAPIIGSREASYSYAIRSAGVTYAVSEACSRGSVSFCGCHRIHSTGSSESALNRVTNDSSWKWSGCTTNVRYGIQMARSFMDDMDNGVDRDVGRALMNLHNNNAGRKCVKDLLISRCKCHGVSGSCTARTCWHVLPAFHTVGDRLVMKYNSARRVAVHYPHRKGRSRKHRHYALKVRRITVNDRRSHRQFTPKPRDLVYFDKSVNYCDKNPLMDSTGTQGRACNKSSDGDGSCESMCCGRGYLTNQYVRTWKCRCRFHFCCQVTCTQCSQPSE</sequence>
<dbReference type="AlphaFoldDB" id="A0A7R9QV83"/>
<feature type="non-terminal residue" evidence="12">
    <location>
        <position position="1"/>
    </location>
</feature>
<keyword evidence="11" id="KW-0812">Transmembrane</keyword>
<dbReference type="PANTHER" id="PTHR12027:SF112">
    <property type="entry name" value="PROTEIN WNT-2"/>
    <property type="match status" value="1"/>
</dbReference>
<evidence type="ECO:0000256" key="6">
    <source>
        <dbReference type="ARBA" id="ARBA00022687"/>
    </source>
</evidence>
<dbReference type="EMBL" id="CAJPVJ010014969">
    <property type="protein sequence ID" value="CAG2175619.1"/>
    <property type="molecule type" value="Genomic_DNA"/>
</dbReference>
<keyword evidence="13" id="KW-1185">Reference proteome</keyword>
<evidence type="ECO:0000256" key="10">
    <source>
        <dbReference type="RuleBase" id="RU003500"/>
    </source>
</evidence>